<evidence type="ECO:0000313" key="1">
    <source>
        <dbReference type="EMBL" id="ATZ48745.1"/>
    </source>
</evidence>
<organism evidence="1 2">
    <name type="scientific">Botryotinia fuckeliana (strain B05.10)</name>
    <name type="common">Noble rot fungus</name>
    <name type="synonym">Botrytis cinerea</name>
    <dbReference type="NCBI Taxonomy" id="332648"/>
    <lineage>
        <taxon>Eukaryota</taxon>
        <taxon>Fungi</taxon>
        <taxon>Dikarya</taxon>
        <taxon>Ascomycota</taxon>
        <taxon>Pezizomycotina</taxon>
        <taxon>Leotiomycetes</taxon>
        <taxon>Helotiales</taxon>
        <taxon>Sclerotiniaceae</taxon>
        <taxon>Botrytis</taxon>
    </lineage>
</organism>
<name>A0A384JDQ0_BOTFB</name>
<gene>
    <name evidence="1" type="ORF">BCIN_03g09220</name>
</gene>
<evidence type="ECO:0000313" key="2">
    <source>
        <dbReference type="Proteomes" id="UP000001798"/>
    </source>
</evidence>
<dbReference type="VEuPathDB" id="FungiDB:Bcin03g09220"/>
<dbReference type="AlphaFoldDB" id="A0A384JDQ0"/>
<sequence>MALEYCSKEQEYPHCFYPFLAIATSTITHTGILFKRPWRKLSPPPKKTSSTTSTMYLVTKTSSYENSSNASHDETPAVNGLRPKPAYTVKIFPAAHIESIPESSLGEISTEVQKLYIWAAHVWHHGNTSRPISDESEDSIYRRDKCKDGCVGYIYSWTCKKGWKYGHVFVDVLCGSKCITCPGSSGSNFPTTIPQLQSKDGARSGYCYTCESGGWMARSTIYRLKGSVAAGSGRATVFERVEYGIGRPLMYGL</sequence>
<keyword evidence="2" id="KW-1185">Reference proteome</keyword>
<proteinExistence type="predicted"/>
<dbReference type="Proteomes" id="UP000001798">
    <property type="component" value="Chromosome 3"/>
</dbReference>
<dbReference type="GeneID" id="5426923"/>
<dbReference type="EMBL" id="CP009807">
    <property type="protein sequence ID" value="ATZ48745.1"/>
    <property type="molecule type" value="Genomic_DNA"/>
</dbReference>
<dbReference type="RefSeq" id="XP_001546463.2">
    <property type="nucleotide sequence ID" value="XM_001546413.2"/>
</dbReference>
<protein>
    <submittedName>
        <fullName evidence="1">Uncharacterized protein</fullName>
    </submittedName>
</protein>
<reference evidence="1 2" key="3">
    <citation type="journal article" date="2017" name="Mol. Plant Pathol.">
        <title>A gapless genome sequence of the fungus Botrytis cinerea.</title>
        <authorList>
            <person name="Van Kan J.A."/>
            <person name="Stassen J.H."/>
            <person name="Mosbach A."/>
            <person name="Van Der Lee T.A."/>
            <person name="Faino L."/>
            <person name="Farmer A.D."/>
            <person name="Papasotiriou D.G."/>
            <person name="Zhou S."/>
            <person name="Seidl M.F."/>
            <person name="Cottam E."/>
            <person name="Edel D."/>
            <person name="Hahn M."/>
            <person name="Schwartz D.C."/>
            <person name="Dietrich R.A."/>
            <person name="Widdison S."/>
            <person name="Scalliet G."/>
        </authorList>
    </citation>
    <scope>NUCLEOTIDE SEQUENCE [LARGE SCALE GENOMIC DNA]</scope>
    <source>
        <strain evidence="1 2">B05.10</strain>
    </source>
</reference>
<dbReference type="KEGG" id="bfu:BCIN_03g09220"/>
<reference evidence="1 2" key="2">
    <citation type="journal article" date="2012" name="Eukaryot. Cell">
        <title>Genome update of Botrytis cinerea strains B05.10 and T4.</title>
        <authorList>
            <person name="Staats M."/>
            <person name="van Kan J.A."/>
        </authorList>
    </citation>
    <scope>NUCLEOTIDE SEQUENCE [LARGE SCALE GENOMIC DNA]</scope>
    <source>
        <strain evidence="1 2">B05.10</strain>
    </source>
</reference>
<reference evidence="1 2" key="1">
    <citation type="journal article" date="2011" name="PLoS Genet.">
        <title>Genomic analysis of the necrotrophic fungal pathogens Sclerotinia sclerotiorum and Botrytis cinerea.</title>
        <authorList>
            <person name="Amselem J."/>
            <person name="Cuomo C.A."/>
            <person name="van Kan J.A."/>
            <person name="Viaud M."/>
            <person name="Benito E.P."/>
            <person name="Couloux A."/>
            <person name="Coutinho P.M."/>
            <person name="de Vries R.P."/>
            <person name="Dyer P.S."/>
            <person name="Fillinger S."/>
            <person name="Fournier E."/>
            <person name="Gout L."/>
            <person name="Hahn M."/>
            <person name="Kohn L."/>
            <person name="Lapalu N."/>
            <person name="Plummer K.M."/>
            <person name="Pradier J.M."/>
            <person name="Quevillon E."/>
            <person name="Sharon A."/>
            <person name="Simon A."/>
            <person name="ten Have A."/>
            <person name="Tudzynski B."/>
            <person name="Tudzynski P."/>
            <person name="Wincker P."/>
            <person name="Andrew M."/>
            <person name="Anthouard V."/>
            <person name="Beever R.E."/>
            <person name="Beffa R."/>
            <person name="Benoit I."/>
            <person name="Bouzid O."/>
            <person name="Brault B."/>
            <person name="Chen Z."/>
            <person name="Choquer M."/>
            <person name="Collemare J."/>
            <person name="Cotton P."/>
            <person name="Danchin E.G."/>
            <person name="Da Silva C."/>
            <person name="Gautier A."/>
            <person name="Giraud C."/>
            <person name="Giraud T."/>
            <person name="Gonzalez C."/>
            <person name="Grossetete S."/>
            <person name="Guldener U."/>
            <person name="Henrissat B."/>
            <person name="Howlett B.J."/>
            <person name="Kodira C."/>
            <person name="Kretschmer M."/>
            <person name="Lappartient A."/>
            <person name="Leroch M."/>
            <person name="Levis C."/>
            <person name="Mauceli E."/>
            <person name="Neuveglise C."/>
            <person name="Oeser B."/>
            <person name="Pearson M."/>
            <person name="Poulain J."/>
            <person name="Poussereau N."/>
            <person name="Quesneville H."/>
            <person name="Rascle C."/>
            <person name="Schumacher J."/>
            <person name="Segurens B."/>
            <person name="Sexton A."/>
            <person name="Silva E."/>
            <person name="Sirven C."/>
            <person name="Soanes D.M."/>
            <person name="Talbot N.J."/>
            <person name="Templeton M."/>
            <person name="Yandava C."/>
            <person name="Yarden O."/>
            <person name="Zeng Q."/>
            <person name="Rollins J.A."/>
            <person name="Lebrun M.H."/>
            <person name="Dickman M."/>
        </authorList>
    </citation>
    <scope>NUCLEOTIDE SEQUENCE [LARGE SCALE GENOMIC DNA]</scope>
    <source>
        <strain evidence="1 2">B05.10</strain>
    </source>
</reference>
<dbReference type="OrthoDB" id="1280899at2759"/>
<accession>A0A384JDQ0</accession>